<dbReference type="AlphaFoldDB" id="A0A6M3XE03"/>
<accession>A0A6M3XE03</accession>
<evidence type="ECO:0000313" key="2">
    <source>
        <dbReference type="EMBL" id="QJH96002.1"/>
    </source>
</evidence>
<reference evidence="2" key="1">
    <citation type="submission" date="2020-03" db="EMBL/GenBank/DDBJ databases">
        <title>The deep terrestrial virosphere.</title>
        <authorList>
            <person name="Holmfeldt K."/>
            <person name="Nilsson E."/>
            <person name="Simone D."/>
            <person name="Lopez-Fernandez M."/>
            <person name="Wu X."/>
            <person name="de Brujin I."/>
            <person name="Lundin D."/>
            <person name="Andersson A."/>
            <person name="Bertilsson S."/>
            <person name="Dopson M."/>
        </authorList>
    </citation>
    <scope>NUCLEOTIDE SEQUENCE</scope>
    <source>
        <strain evidence="2">TM448B00567</strain>
    </source>
</reference>
<feature type="region of interest" description="Disordered" evidence="1">
    <location>
        <begin position="60"/>
        <end position="81"/>
    </location>
</feature>
<sequence>MTGESQSSARRKTPSTTKTSFPSDFEVTIERLGRLKALGVCHFECSDFTVTFAPEIHHAEAFDDNDEPEPDEEADAQWRHVGRRPLDIRQLRLARSSPSSGS</sequence>
<evidence type="ECO:0000256" key="1">
    <source>
        <dbReference type="SAM" id="MobiDB-lite"/>
    </source>
</evidence>
<gene>
    <name evidence="2" type="ORF">TM448B00567_0023</name>
</gene>
<feature type="region of interest" description="Disordered" evidence="1">
    <location>
        <begin position="1"/>
        <end position="22"/>
    </location>
</feature>
<dbReference type="EMBL" id="MT144636">
    <property type="protein sequence ID" value="QJH96002.1"/>
    <property type="molecule type" value="Genomic_DNA"/>
</dbReference>
<proteinExistence type="predicted"/>
<protein>
    <submittedName>
        <fullName evidence="2">Uncharacterized protein</fullName>
    </submittedName>
</protein>
<name>A0A6M3XE03_9ZZZZ</name>
<feature type="compositionally biased region" description="Acidic residues" evidence="1">
    <location>
        <begin position="62"/>
        <end position="75"/>
    </location>
</feature>
<organism evidence="2">
    <name type="scientific">viral metagenome</name>
    <dbReference type="NCBI Taxonomy" id="1070528"/>
    <lineage>
        <taxon>unclassified sequences</taxon>
        <taxon>metagenomes</taxon>
        <taxon>organismal metagenomes</taxon>
    </lineage>
</organism>